<feature type="region of interest" description="Disordered" evidence="1">
    <location>
        <begin position="60"/>
        <end position="81"/>
    </location>
</feature>
<dbReference type="Proteomes" id="UP001152795">
    <property type="component" value="Unassembled WGS sequence"/>
</dbReference>
<keyword evidence="2" id="KW-0732">Signal</keyword>
<accession>A0A7D9IAV6</accession>
<organism evidence="3 4">
    <name type="scientific">Paramuricea clavata</name>
    <name type="common">Red gorgonian</name>
    <name type="synonym">Violescent sea-whip</name>
    <dbReference type="NCBI Taxonomy" id="317549"/>
    <lineage>
        <taxon>Eukaryota</taxon>
        <taxon>Metazoa</taxon>
        <taxon>Cnidaria</taxon>
        <taxon>Anthozoa</taxon>
        <taxon>Octocorallia</taxon>
        <taxon>Malacalcyonacea</taxon>
        <taxon>Plexauridae</taxon>
        <taxon>Paramuricea</taxon>
    </lineage>
</organism>
<name>A0A7D9IAV6_PARCT</name>
<keyword evidence="4" id="KW-1185">Reference proteome</keyword>
<dbReference type="AlphaFoldDB" id="A0A7D9IAV6"/>
<feature type="signal peptide" evidence="2">
    <location>
        <begin position="1"/>
        <end position="20"/>
    </location>
</feature>
<feature type="chain" id="PRO_5043366436" evidence="2">
    <location>
        <begin position="21"/>
        <end position="81"/>
    </location>
</feature>
<sequence>MKTYFTVFVVVFAILNFVHDSQEFSAGAGTVTGRRTFDERLAYCEVMENKCQSLRQKLKQSQNNRLQRKWSNSRFEEDDKE</sequence>
<evidence type="ECO:0000256" key="2">
    <source>
        <dbReference type="SAM" id="SignalP"/>
    </source>
</evidence>
<gene>
    <name evidence="3" type="ORF">PACLA_8A067087</name>
</gene>
<proteinExistence type="predicted"/>
<evidence type="ECO:0000313" key="4">
    <source>
        <dbReference type="Proteomes" id="UP001152795"/>
    </source>
</evidence>
<feature type="compositionally biased region" description="Polar residues" evidence="1">
    <location>
        <begin position="60"/>
        <end position="73"/>
    </location>
</feature>
<protein>
    <submittedName>
        <fullName evidence="3">Uncharacterized protein</fullName>
    </submittedName>
</protein>
<comment type="caution">
    <text evidence="3">The sequence shown here is derived from an EMBL/GenBank/DDBJ whole genome shotgun (WGS) entry which is preliminary data.</text>
</comment>
<dbReference type="EMBL" id="CACRXK020004387">
    <property type="protein sequence ID" value="CAB4002562.1"/>
    <property type="molecule type" value="Genomic_DNA"/>
</dbReference>
<evidence type="ECO:0000313" key="3">
    <source>
        <dbReference type="EMBL" id="CAB4002562.1"/>
    </source>
</evidence>
<evidence type="ECO:0000256" key="1">
    <source>
        <dbReference type="SAM" id="MobiDB-lite"/>
    </source>
</evidence>
<reference evidence="3" key="1">
    <citation type="submission" date="2020-04" db="EMBL/GenBank/DDBJ databases">
        <authorList>
            <person name="Alioto T."/>
            <person name="Alioto T."/>
            <person name="Gomez Garrido J."/>
        </authorList>
    </citation>
    <scope>NUCLEOTIDE SEQUENCE</scope>
    <source>
        <strain evidence="3">A484AB</strain>
    </source>
</reference>